<dbReference type="PANTHER" id="PTHR21447">
    <property type="entry name" value="RING-TYPE DOMAIN-CONTAINING PROTEIN-RELATED"/>
    <property type="match status" value="1"/>
</dbReference>
<organism evidence="3">
    <name type="scientific">Caenorhabditis remanei</name>
    <name type="common">Caenorhabditis vulgaris</name>
    <dbReference type="NCBI Taxonomy" id="31234"/>
    <lineage>
        <taxon>Eukaryota</taxon>
        <taxon>Metazoa</taxon>
        <taxon>Ecdysozoa</taxon>
        <taxon>Nematoda</taxon>
        <taxon>Chromadorea</taxon>
        <taxon>Rhabditida</taxon>
        <taxon>Rhabditina</taxon>
        <taxon>Rhabditomorpha</taxon>
        <taxon>Rhabditoidea</taxon>
        <taxon>Rhabditidae</taxon>
        <taxon>Peloderinae</taxon>
        <taxon>Caenorhabditis</taxon>
    </lineage>
</organism>
<feature type="compositionally biased region" description="Pro residues" evidence="1">
    <location>
        <begin position="1"/>
        <end position="17"/>
    </location>
</feature>
<dbReference type="GO" id="GO:0045087">
    <property type="term" value="P:innate immune response"/>
    <property type="evidence" value="ECO:0007669"/>
    <property type="project" value="TreeGrafter"/>
</dbReference>
<dbReference type="EMBL" id="DS268433">
    <property type="protein sequence ID" value="EFO97773.1"/>
    <property type="molecule type" value="Genomic_DNA"/>
</dbReference>
<protein>
    <submittedName>
        <fullName evidence="2">Uncharacterized protein</fullName>
    </submittedName>
</protein>
<dbReference type="KEGG" id="crq:GCK72_020778"/>
<reference evidence="2" key="1">
    <citation type="submission" date="2007-07" db="EMBL/GenBank/DDBJ databases">
        <title>PCAP assembly of the Caenorhabditis remanei genome.</title>
        <authorList>
            <consortium name="The Caenorhabditis remanei Sequencing Consortium"/>
            <person name="Wilson R.K."/>
        </authorList>
    </citation>
    <scope>NUCLEOTIDE SEQUENCE [LARGE SCALE GENOMIC DNA]</scope>
    <source>
        <strain evidence="2">PB4641</strain>
    </source>
</reference>
<dbReference type="Proteomes" id="UP000008281">
    <property type="component" value="Unassembled WGS sequence"/>
</dbReference>
<dbReference type="PANTHER" id="PTHR21447:SF11">
    <property type="entry name" value="RING-TYPE DOMAIN-CONTAINING PROTEIN"/>
    <property type="match status" value="1"/>
</dbReference>
<dbReference type="RefSeq" id="XP_003106471.2">
    <property type="nucleotide sequence ID" value="XM_003106423.2"/>
</dbReference>
<name>E3MBU8_CAERE</name>
<evidence type="ECO:0000313" key="3">
    <source>
        <dbReference type="Proteomes" id="UP000008281"/>
    </source>
</evidence>
<dbReference type="GeneID" id="9808009"/>
<dbReference type="GO" id="GO:0045121">
    <property type="term" value="C:membrane raft"/>
    <property type="evidence" value="ECO:0007669"/>
    <property type="project" value="TreeGrafter"/>
</dbReference>
<proteinExistence type="predicted"/>
<feature type="region of interest" description="Disordered" evidence="1">
    <location>
        <begin position="559"/>
        <end position="585"/>
    </location>
</feature>
<dbReference type="AlphaFoldDB" id="E3MBU8"/>
<feature type="compositionally biased region" description="Basic residues" evidence="1">
    <location>
        <begin position="573"/>
        <end position="585"/>
    </location>
</feature>
<dbReference type="eggNOG" id="ENOG502SVYK">
    <property type="taxonomic scope" value="Eukaryota"/>
</dbReference>
<dbReference type="InParanoid" id="E3MBU8"/>
<evidence type="ECO:0000256" key="1">
    <source>
        <dbReference type="SAM" id="MobiDB-lite"/>
    </source>
</evidence>
<accession>E3MBU8</accession>
<keyword evidence="3" id="KW-1185">Reference proteome</keyword>
<dbReference type="OrthoDB" id="5874541at2759"/>
<sequence length="585" mass="67810">MASKAPPLPSSPPPPYTPRRERYLETSIRKCIPKELIPETWKFMTYPSDKPEFTLNIESLFSQGQPQLGMFESAKELGDTVAQYMEFPKNKEHFKKSRTTRIERFPEFPKSLTGKWCMYTNDLYKVFDYHKYSTLRVDTNGLAEVVLEDMWDELRIEKHHTMFVCPHEPLPPTFDNAHRGILLADLMAKGSTVPLNAKIDWMWLAKTGDNDMTTAILESMGKHVANFPYVNTKEAQKIVSWVGYVLGEATVFIQKLGIHLPPATSLAPPDDKPTPVIRLFSSDSKSFVFAQDFQDILFEYNTLSPEYIKSISKLIGMKTMSTLSYEEVMEMVEKVGNPDLKKLEFAKMKNDLLMFTQTPIPTYHSRFCSLAADALYELLMDIIVAKKVFHTFQEKDWNKINEFFESIKSHFDIDRDIYFIDFEEVDNIKKKWEEFYIKHLKRDSKLIQLKKDKFDVNGLIRTLKFLKLDKCFGDIVEYAHPIFTEMENLKLNGKIWTSPHYLYVAIAQCQMNCLARKVPWILEFIEKQNSCNRMNIMNITTGQGEIDLDKLAAELEQMGTSDKKQGAKGNVANKKKNTNKKNNKK</sequence>
<feature type="region of interest" description="Disordered" evidence="1">
    <location>
        <begin position="1"/>
        <end position="20"/>
    </location>
</feature>
<dbReference type="HOGENOM" id="CLU_481661_0_0_1"/>
<dbReference type="CTD" id="9808009"/>
<evidence type="ECO:0000313" key="2">
    <source>
        <dbReference type="EMBL" id="EFO97773.1"/>
    </source>
</evidence>
<gene>
    <name evidence="2" type="ORF">CRE_16100</name>
</gene>